<proteinExistence type="predicted"/>
<evidence type="ECO:0000313" key="2">
    <source>
        <dbReference type="EMBL" id="ONI15992.1"/>
    </source>
</evidence>
<evidence type="ECO:0008006" key="4">
    <source>
        <dbReference type="Google" id="ProtNLM"/>
    </source>
</evidence>
<organism evidence="2 3">
    <name type="scientific">Prunus persica</name>
    <name type="common">Peach</name>
    <name type="synonym">Amygdalus persica</name>
    <dbReference type="NCBI Taxonomy" id="3760"/>
    <lineage>
        <taxon>Eukaryota</taxon>
        <taxon>Viridiplantae</taxon>
        <taxon>Streptophyta</taxon>
        <taxon>Embryophyta</taxon>
        <taxon>Tracheophyta</taxon>
        <taxon>Spermatophyta</taxon>
        <taxon>Magnoliopsida</taxon>
        <taxon>eudicotyledons</taxon>
        <taxon>Gunneridae</taxon>
        <taxon>Pentapetalae</taxon>
        <taxon>rosids</taxon>
        <taxon>fabids</taxon>
        <taxon>Rosales</taxon>
        <taxon>Rosaceae</taxon>
        <taxon>Amygdaloideae</taxon>
        <taxon>Amygdaleae</taxon>
        <taxon>Prunus</taxon>
    </lineage>
</organism>
<dbReference type="InterPro" id="IPR038975">
    <property type="entry name" value="THNL"/>
</dbReference>
<dbReference type="Gramene" id="ONI15992">
    <property type="protein sequence ID" value="ONI15992"/>
    <property type="gene ID" value="PRUPE_3G073000"/>
</dbReference>
<feature type="chain" id="PRO_5012806668" description="Thionin-like protein 2" evidence="1">
    <location>
        <begin position="25"/>
        <end position="121"/>
    </location>
</feature>
<dbReference type="PANTHER" id="PTHR36312:SF1">
    <property type="entry name" value="OS01G0594500 PROTEIN"/>
    <property type="match status" value="1"/>
</dbReference>
<dbReference type="OrthoDB" id="1157657at2759"/>
<dbReference type="EMBL" id="CM007653">
    <property type="protein sequence ID" value="ONI15992.1"/>
    <property type="molecule type" value="Genomic_DNA"/>
</dbReference>
<evidence type="ECO:0000256" key="1">
    <source>
        <dbReference type="SAM" id="SignalP"/>
    </source>
</evidence>
<keyword evidence="3" id="KW-1185">Reference proteome</keyword>
<evidence type="ECO:0000313" key="3">
    <source>
        <dbReference type="Proteomes" id="UP000006882"/>
    </source>
</evidence>
<keyword evidence="1" id="KW-0732">Signal</keyword>
<reference evidence="2 3" key="1">
    <citation type="journal article" date="2013" name="Nat. Genet.">
        <title>The high-quality draft genome of peach (Prunus persica) identifies unique patterns of genetic diversity, domestication and genome evolution.</title>
        <authorList>
            <consortium name="International Peach Genome Initiative"/>
            <person name="Verde I."/>
            <person name="Abbott A.G."/>
            <person name="Scalabrin S."/>
            <person name="Jung S."/>
            <person name="Shu S."/>
            <person name="Marroni F."/>
            <person name="Zhebentyayeva T."/>
            <person name="Dettori M.T."/>
            <person name="Grimwood J."/>
            <person name="Cattonaro F."/>
            <person name="Zuccolo A."/>
            <person name="Rossini L."/>
            <person name="Jenkins J."/>
            <person name="Vendramin E."/>
            <person name="Meisel L.A."/>
            <person name="Decroocq V."/>
            <person name="Sosinski B."/>
            <person name="Prochnik S."/>
            <person name="Mitros T."/>
            <person name="Policriti A."/>
            <person name="Cipriani G."/>
            <person name="Dondini L."/>
            <person name="Ficklin S."/>
            <person name="Goodstein D.M."/>
            <person name="Xuan P."/>
            <person name="Del Fabbro C."/>
            <person name="Aramini V."/>
            <person name="Copetti D."/>
            <person name="Gonzalez S."/>
            <person name="Horner D.S."/>
            <person name="Falchi R."/>
            <person name="Lucas S."/>
            <person name="Mica E."/>
            <person name="Maldonado J."/>
            <person name="Lazzari B."/>
            <person name="Bielenberg D."/>
            <person name="Pirona R."/>
            <person name="Miculan M."/>
            <person name="Barakat A."/>
            <person name="Testolin R."/>
            <person name="Stella A."/>
            <person name="Tartarini S."/>
            <person name="Tonutti P."/>
            <person name="Arus P."/>
            <person name="Orellana A."/>
            <person name="Wells C."/>
            <person name="Main D."/>
            <person name="Vizzotto G."/>
            <person name="Silva H."/>
            <person name="Salamini F."/>
            <person name="Schmutz J."/>
            <person name="Morgante M."/>
            <person name="Rokhsar D.S."/>
        </authorList>
    </citation>
    <scope>NUCLEOTIDE SEQUENCE [LARGE SCALE GENOMIC DNA]</scope>
    <source>
        <strain evidence="3">cv. Nemared</strain>
    </source>
</reference>
<dbReference type="AlphaFoldDB" id="A0A251PWY2"/>
<dbReference type="PANTHER" id="PTHR36312">
    <property type="entry name" value="THIONIN-LIKE PROTEIN 1"/>
    <property type="match status" value="1"/>
</dbReference>
<feature type="signal peptide" evidence="1">
    <location>
        <begin position="1"/>
        <end position="24"/>
    </location>
</feature>
<sequence>MENRVMCLVMGCLVLGFLVAQSSAVDNPGCYGNCVDKCRKTKGLFGVAACGVICIAECAFDSPSLHSVPKNSHYFCKVGCASSLCASLLDQENPDIEKVGGCVDSCSDRCASNTFLPPNKN</sequence>
<protein>
    <recommendedName>
        <fullName evidence="4">Thionin-like protein 2</fullName>
    </recommendedName>
</protein>
<dbReference type="Proteomes" id="UP000006882">
    <property type="component" value="Chromosome G3"/>
</dbReference>
<gene>
    <name evidence="2" type="ORF">PRUPE_3G073000</name>
</gene>
<name>A0A251PWY2_PRUPE</name>
<accession>A0A251PWY2</accession>